<evidence type="ECO:0000256" key="1">
    <source>
        <dbReference type="SAM" id="MobiDB-lite"/>
    </source>
</evidence>
<evidence type="ECO:0000313" key="2">
    <source>
        <dbReference type="EMBL" id="XAY07358.1"/>
    </source>
</evidence>
<evidence type="ECO:0008006" key="3">
    <source>
        <dbReference type="Google" id="ProtNLM"/>
    </source>
</evidence>
<gene>
    <name evidence="2" type="ORF">DSM112329_04239</name>
</gene>
<feature type="region of interest" description="Disordered" evidence="1">
    <location>
        <begin position="151"/>
        <end position="177"/>
    </location>
</feature>
<organism evidence="2">
    <name type="scientific">Paraconexibacter sp. AEG42_29</name>
    <dbReference type="NCBI Taxonomy" id="2997339"/>
    <lineage>
        <taxon>Bacteria</taxon>
        <taxon>Bacillati</taxon>
        <taxon>Actinomycetota</taxon>
        <taxon>Thermoleophilia</taxon>
        <taxon>Solirubrobacterales</taxon>
        <taxon>Paraconexibacteraceae</taxon>
        <taxon>Paraconexibacter</taxon>
    </lineage>
</organism>
<dbReference type="RefSeq" id="WP_354698555.1">
    <property type="nucleotide sequence ID" value="NZ_CP114014.1"/>
</dbReference>
<name>A0AAU7B080_9ACTN</name>
<dbReference type="KEGG" id="parq:DSM112329_04239"/>
<accession>A0AAU7B080</accession>
<proteinExistence type="predicted"/>
<protein>
    <recommendedName>
        <fullName evidence="3">UspA domain-containing protein</fullName>
    </recommendedName>
</protein>
<sequence>MLTPARTEIQESGAPTATNNRYRRPVVVLTPGCDADEAIDVALALAEEDAALLFLWLWPAPRPWLLGAGPAYVEAGRSGGVAGLNAALRHVHPIAAATDMRSDAVDLSELLRDHDPDAVLVAPDPPRRRWLRRTTRAECRRIATMTAAPVRALDPAADLRGPPKVGPPSPADGNHPR</sequence>
<dbReference type="AlphaFoldDB" id="A0AAU7B080"/>
<reference evidence="2" key="1">
    <citation type="submission" date="2022-12" db="EMBL/GenBank/DDBJ databases">
        <title>Paraconexibacter alkalitolerans sp. nov. and Baekduia alba sp. nov., isolated from soil and emended description of the genera Paraconexibacter (Chun et al., 2020) and Baekduia (An et al., 2020).</title>
        <authorList>
            <person name="Vieira S."/>
            <person name="Huber K.J."/>
            <person name="Geppert A."/>
            <person name="Wolf J."/>
            <person name="Neumann-Schaal M."/>
            <person name="Muesken M."/>
            <person name="Overmann J."/>
        </authorList>
    </citation>
    <scope>NUCLEOTIDE SEQUENCE</scope>
    <source>
        <strain evidence="2">AEG42_29</strain>
    </source>
</reference>
<dbReference type="EMBL" id="CP114014">
    <property type="protein sequence ID" value="XAY07358.1"/>
    <property type="molecule type" value="Genomic_DNA"/>
</dbReference>